<keyword evidence="6 13" id="KW-0547">Nucleotide-binding</keyword>
<reference evidence="16" key="1">
    <citation type="submission" date="2021-01" db="EMBL/GenBank/DDBJ databases">
        <authorList>
            <person name="Corre E."/>
            <person name="Pelletier E."/>
            <person name="Niang G."/>
            <person name="Scheremetjew M."/>
            <person name="Finn R."/>
            <person name="Kale V."/>
            <person name="Holt S."/>
            <person name="Cochrane G."/>
            <person name="Meng A."/>
            <person name="Brown T."/>
            <person name="Cohen L."/>
        </authorList>
    </citation>
    <scope>NUCLEOTIDE SEQUENCE</scope>
    <source>
        <strain evidence="16">379</strain>
    </source>
</reference>
<dbReference type="SUPFAM" id="SSF52374">
    <property type="entry name" value="Nucleotidylyl transferase"/>
    <property type="match status" value="1"/>
</dbReference>
<evidence type="ECO:0000256" key="4">
    <source>
        <dbReference type="ARBA" id="ARBA00022490"/>
    </source>
</evidence>
<feature type="compositionally biased region" description="Basic and acidic residues" evidence="14">
    <location>
        <begin position="76"/>
        <end position="102"/>
    </location>
</feature>
<dbReference type="PROSITE" id="PS00178">
    <property type="entry name" value="AA_TRNA_LIGASE_I"/>
    <property type="match status" value="1"/>
</dbReference>
<evidence type="ECO:0000256" key="7">
    <source>
        <dbReference type="ARBA" id="ARBA00022840"/>
    </source>
</evidence>
<sequence length="923" mass="98155">MDIEKLEAAAAAQGTTVKSLKTSGAGKEEVEAAVAGLVAAKKALADAITAALAALPEGAPEAEALKAKLPPPPKPSNKDKKAAKDGDAAKEAARKAAEEQKLAARAKKKEAAAAKGVKEGGGKGGPAGKGADGAKPDGAASKAPAAKPNGSGAAAAAPVHAKPMSNKNYELHFGAAAPPLLAVVAARLVRQEVALRRVDPKALPSGCDSVLYLPGGSRSLRGCGAIARYFARLAPPELGAYGAAGDALSASEVDEWIEWLSASGPPAAATPPLLARLARHLRMRSFVTGHAASLADAAAWLLLRQLPAPDKACSGAGVHVARWWGCVEALPAFKEAAQLLFGAAKDAGSLEIPLPNAERGKVVTRFAPEPSGHLHIGHVKAAMLSAHFATQYEGKMILRLDDTNPSKEKGDYETAIVGDLQRLDILPAKVTHTSDYFDKILKLATKMLQDGVAFIDPSPKEEQQALRLQRKPSPHRDAAVEENLRLWAEMQAGSAEGVKCCMRAKIDPASDNGALRDPTIFRCNLEPHHRTKDKYKVYPTYDLACPIVDAWEGVTHALRDRQYSDRDHQYVWFQQALQLRKVDLWGFSRINFVKTLLSKRKLQWLVDEGRADGWDDPRFPTVAGILRRGMTVQGLKAFILSMGASKNTNLMGWDKIWAFNKAVIDPSVPRYTALLADGLVPLSLEGAPPAPFAETMAAHPKDESLGKKVRFFGPTVLLQAEDAALIAEGEEVTLMSWGNAIVRKAVAENGSLKRLDGQLHLEGSVKSTKKKLTWLADTPDLVDVELVDLDFLLTKDKVEEEDDIKQARRGAAGAHPPTRRVSTRAPRPHAARCSTTTPSSCTAAAARRPCGSCAAATSCRSSGAASTSATSRTCGRATRSASSSCPTARASSACHRPRSDSRRSRAARRRGARTGADGHTHKV</sequence>
<dbReference type="InterPro" id="IPR000924">
    <property type="entry name" value="Glu/Gln-tRNA-synth"/>
</dbReference>
<evidence type="ECO:0000256" key="5">
    <source>
        <dbReference type="ARBA" id="ARBA00022598"/>
    </source>
</evidence>
<comment type="catalytic activity">
    <reaction evidence="12">
        <text>tRNA(Glu) + L-glutamate + ATP = L-glutamyl-tRNA(Glu) + AMP + diphosphate</text>
        <dbReference type="Rhea" id="RHEA:23540"/>
        <dbReference type="Rhea" id="RHEA-COMP:9663"/>
        <dbReference type="Rhea" id="RHEA-COMP:9680"/>
        <dbReference type="ChEBI" id="CHEBI:29985"/>
        <dbReference type="ChEBI" id="CHEBI:30616"/>
        <dbReference type="ChEBI" id="CHEBI:33019"/>
        <dbReference type="ChEBI" id="CHEBI:78442"/>
        <dbReference type="ChEBI" id="CHEBI:78520"/>
        <dbReference type="ChEBI" id="CHEBI:456215"/>
        <dbReference type="EC" id="6.1.1.17"/>
    </reaction>
</comment>
<proteinExistence type="inferred from homology"/>
<dbReference type="PRINTS" id="PR00987">
    <property type="entry name" value="TRNASYNTHGLU"/>
</dbReference>
<evidence type="ECO:0000313" key="16">
    <source>
        <dbReference type="EMBL" id="CAE0589673.1"/>
    </source>
</evidence>
<evidence type="ECO:0000256" key="9">
    <source>
        <dbReference type="ARBA" id="ARBA00022917"/>
    </source>
</evidence>
<dbReference type="GO" id="GO:0003723">
    <property type="term" value="F:RNA binding"/>
    <property type="evidence" value="ECO:0007669"/>
    <property type="project" value="UniProtKB-KW"/>
</dbReference>
<evidence type="ECO:0000256" key="12">
    <source>
        <dbReference type="ARBA" id="ARBA00048351"/>
    </source>
</evidence>
<dbReference type="InterPro" id="IPR000738">
    <property type="entry name" value="WHEP-TRS_dom"/>
</dbReference>
<dbReference type="GO" id="GO:0005829">
    <property type="term" value="C:cytosol"/>
    <property type="evidence" value="ECO:0007669"/>
    <property type="project" value="TreeGrafter"/>
</dbReference>
<dbReference type="GO" id="GO:0005524">
    <property type="term" value="F:ATP binding"/>
    <property type="evidence" value="ECO:0007669"/>
    <property type="project" value="UniProtKB-KW"/>
</dbReference>
<dbReference type="Pfam" id="PF00749">
    <property type="entry name" value="tRNA-synt_1c"/>
    <property type="match status" value="1"/>
</dbReference>
<dbReference type="Gene3D" id="3.40.50.620">
    <property type="entry name" value="HUPs"/>
    <property type="match status" value="1"/>
</dbReference>
<feature type="domain" description="WHEP-TRS" evidence="15">
    <location>
        <begin position="2"/>
        <end position="58"/>
    </location>
</feature>
<evidence type="ECO:0000256" key="13">
    <source>
        <dbReference type="RuleBase" id="RU363037"/>
    </source>
</evidence>
<evidence type="ECO:0000256" key="1">
    <source>
        <dbReference type="ARBA" id="ARBA00004496"/>
    </source>
</evidence>
<dbReference type="PANTHER" id="PTHR43097:SF5">
    <property type="entry name" value="GLUTAMATE--TRNA LIGASE"/>
    <property type="match status" value="1"/>
</dbReference>
<dbReference type="SUPFAM" id="SSF50715">
    <property type="entry name" value="Ribosomal protein L25-like"/>
    <property type="match status" value="1"/>
</dbReference>
<dbReference type="InterPro" id="IPR020058">
    <property type="entry name" value="Glu/Gln-tRNA-synth_Ib_cat-dom"/>
</dbReference>
<feature type="region of interest" description="Disordered" evidence="14">
    <location>
        <begin position="864"/>
        <end position="923"/>
    </location>
</feature>
<feature type="compositionally biased region" description="Basic residues" evidence="14">
    <location>
        <begin position="817"/>
        <end position="830"/>
    </location>
</feature>
<accession>A0A7S3TQK5</accession>
<protein>
    <recommendedName>
        <fullName evidence="3">glutamate--tRNA ligase</fullName>
        <ecNumber evidence="3">6.1.1.17</ecNumber>
    </recommendedName>
    <alternativeName>
        <fullName evidence="11">Glutamyl-tRNA synthetase</fullName>
    </alternativeName>
</protein>
<keyword evidence="8" id="KW-0694">RNA-binding</keyword>
<dbReference type="PROSITE" id="PS51185">
    <property type="entry name" value="WHEP_TRS_2"/>
    <property type="match status" value="1"/>
</dbReference>
<dbReference type="GO" id="GO:0006424">
    <property type="term" value="P:glutamyl-tRNA aminoacylation"/>
    <property type="evidence" value="ECO:0007669"/>
    <property type="project" value="InterPro"/>
</dbReference>
<dbReference type="GO" id="GO:0004818">
    <property type="term" value="F:glutamate-tRNA ligase activity"/>
    <property type="evidence" value="ECO:0007669"/>
    <property type="project" value="UniProtKB-EC"/>
</dbReference>
<dbReference type="NCBIfam" id="TIGR00463">
    <property type="entry name" value="gltX_arch"/>
    <property type="match status" value="1"/>
</dbReference>
<dbReference type="SUPFAM" id="SSF47616">
    <property type="entry name" value="GST C-terminal domain-like"/>
    <property type="match status" value="1"/>
</dbReference>
<dbReference type="InterPro" id="IPR001412">
    <property type="entry name" value="aa-tRNA-synth_I_CS"/>
</dbReference>
<keyword evidence="10 13" id="KW-0030">Aminoacyl-tRNA synthetase</keyword>
<dbReference type="Gene3D" id="1.20.1050.130">
    <property type="match status" value="1"/>
</dbReference>
<evidence type="ECO:0000256" key="11">
    <source>
        <dbReference type="ARBA" id="ARBA00030865"/>
    </source>
</evidence>
<comment type="similarity">
    <text evidence="2">Belongs to the class-I aminoacyl-tRNA synthetase family. Glutamate--tRNA ligase type 2 subfamily.</text>
</comment>
<feature type="region of interest" description="Disordered" evidence="14">
    <location>
        <begin position="63"/>
        <end position="158"/>
    </location>
</feature>
<dbReference type="InterPro" id="IPR050132">
    <property type="entry name" value="Gln/Glu-tRNA_Ligase"/>
</dbReference>
<evidence type="ECO:0000256" key="3">
    <source>
        <dbReference type="ARBA" id="ARBA00012835"/>
    </source>
</evidence>
<keyword evidence="9 13" id="KW-0648">Protein biosynthesis</keyword>
<dbReference type="InterPro" id="IPR009068">
    <property type="entry name" value="uS15_NS1_RNA-bd_sf"/>
</dbReference>
<dbReference type="AlphaFoldDB" id="A0A7S3TQK5"/>
<dbReference type="InterPro" id="IPR014729">
    <property type="entry name" value="Rossmann-like_a/b/a_fold"/>
</dbReference>
<dbReference type="SUPFAM" id="SSF47060">
    <property type="entry name" value="S15/NS1 RNA-binding domain"/>
    <property type="match status" value="1"/>
</dbReference>
<feature type="compositionally biased region" description="Gly residues" evidence="14">
    <location>
        <begin position="122"/>
        <end position="131"/>
    </location>
</feature>
<evidence type="ECO:0000256" key="8">
    <source>
        <dbReference type="ARBA" id="ARBA00022884"/>
    </source>
</evidence>
<feature type="compositionally biased region" description="Low complexity" evidence="14">
    <location>
        <begin position="864"/>
        <end position="885"/>
    </location>
</feature>
<keyword evidence="4" id="KW-0963">Cytoplasm</keyword>
<dbReference type="GO" id="GO:0017102">
    <property type="term" value="C:methionyl glutamyl tRNA synthetase complex"/>
    <property type="evidence" value="ECO:0007669"/>
    <property type="project" value="TreeGrafter"/>
</dbReference>
<dbReference type="EMBL" id="HBIR01053389">
    <property type="protein sequence ID" value="CAE0589673.1"/>
    <property type="molecule type" value="Transcribed_RNA"/>
</dbReference>
<comment type="subcellular location">
    <subcellularLocation>
        <location evidence="1">Cytoplasm</location>
    </subcellularLocation>
</comment>
<dbReference type="InterPro" id="IPR036282">
    <property type="entry name" value="Glutathione-S-Trfase_C_sf"/>
</dbReference>
<dbReference type="InterPro" id="IPR020059">
    <property type="entry name" value="Glu/Gln-tRNA-synth_Ib_codon-bd"/>
</dbReference>
<keyword evidence="7 13" id="KW-0067">ATP-binding</keyword>
<organism evidence="16">
    <name type="scientific">Emiliania huxleyi</name>
    <name type="common">Coccolithophore</name>
    <name type="synonym">Pontosphaera huxleyi</name>
    <dbReference type="NCBI Taxonomy" id="2903"/>
    <lineage>
        <taxon>Eukaryota</taxon>
        <taxon>Haptista</taxon>
        <taxon>Haptophyta</taxon>
        <taxon>Prymnesiophyceae</taxon>
        <taxon>Isochrysidales</taxon>
        <taxon>Noelaerhabdaceae</taxon>
        <taxon>Emiliania</taxon>
    </lineage>
</organism>
<feature type="compositionally biased region" description="Basic and acidic residues" evidence="14">
    <location>
        <begin position="109"/>
        <end position="121"/>
    </location>
</feature>
<dbReference type="InterPro" id="IPR004526">
    <property type="entry name" value="Glu-tRNA-synth_arc/euk"/>
</dbReference>
<dbReference type="Pfam" id="PF03950">
    <property type="entry name" value="tRNA-synt_1c_C"/>
    <property type="match status" value="1"/>
</dbReference>
<dbReference type="Gene3D" id="1.10.287.10">
    <property type="entry name" value="S15/NS1, RNA-binding"/>
    <property type="match status" value="1"/>
</dbReference>
<dbReference type="FunFam" id="3.40.50.620:FF:000037">
    <property type="entry name" value="Glutamine--tRNA ligase cytoplasmic"/>
    <property type="match status" value="1"/>
</dbReference>
<dbReference type="FunFam" id="1.10.1160.10:FF:000001">
    <property type="entry name" value="Glutamine--tRNA ligase"/>
    <property type="match status" value="1"/>
</dbReference>
<dbReference type="EC" id="6.1.1.17" evidence="3"/>
<evidence type="ECO:0000256" key="2">
    <source>
        <dbReference type="ARBA" id="ARBA00008927"/>
    </source>
</evidence>
<dbReference type="InterPro" id="IPR011035">
    <property type="entry name" value="Ribosomal_bL25/Gln-tRNA_synth"/>
</dbReference>
<feature type="compositionally biased region" description="Low complexity" evidence="14">
    <location>
        <begin position="136"/>
        <end position="158"/>
    </location>
</feature>
<gene>
    <name evidence="16" type="ORF">EHUX00137_LOCUS41598</name>
</gene>
<dbReference type="GO" id="GO:0017101">
    <property type="term" value="C:aminoacyl-tRNA synthetase multienzyme complex"/>
    <property type="evidence" value="ECO:0007669"/>
    <property type="project" value="UniProtKB-ARBA"/>
</dbReference>
<evidence type="ECO:0000259" key="15">
    <source>
        <dbReference type="PROSITE" id="PS51185"/>
    </source>
</evidence>
<evidence type="ECO:0000256" key="10">
    <source>
        <dbReference type="ARBA" id="ARBA00023146"/>
    </source>
</evidence>
<feature type="region of interest" description="Disordered" evidence="14">
    <location>
        <begin position="803"/>
        <end position="838"/>
    </location>
</feature>
<keyword evidence="5 13" id="KW-0436">Ligase</keyword>
<name>A0A7S3TQK5_EMIHU</name>
<evidence type="ECO:0000256" key="6">
    <source>
        <dbReference type="ARBA" id="ARBA00022741"/>
    </source>
</evidence>
<dbReference type="PANTHER" id="PTHR43097">
    <property type="entry name" value="GLUTAMINE-TRNA LIGASE"/>
    <property type="match status" value="1"/>
</dbReference>
<evidence type="ECO:0000256" key="14">
    <source>
        <dbReference type="SAM" id="MobiDB-lite"/>
    </source>
</evidence>